<sequence>MHRCCLVTPITAGDTGVPVDSANCSPFLNWDGETLTSEHKQGVLFQSLVATIKSQPALNDSLGAKAVQFLESMTQICRWSPTAFLSDLWLTTDEDLRDFVQSVVVLISSPSQVLTTTAMKMVGKVIITSSAQVRLAFVKAGLIPQIVITHNPLSISFQKRNRIKQEPAILPSCF</sequence>
<dbReference type="EMBL" id="JARBJD010000229">
    <property type="protein sequence ID" value="KAK2946409.1"/>
    <property type="molecule type" value="Genomic_DNA"/>
</dbReference>
<evidence type="ECO:0000313" key="1">
    <source>
        <dbReference type="EMBL" id="KAK2946409.1"/>
    </source>
</evidence>
<organism evidence="1 2">
    <name type="scientific">Blattamonas nauphoetae</name>
    <dbReference type="NCBI Taxonomy" id="2049346"/>
    <lineage>
        <taxon>Eukaryota</taxon>
        <taxon>Metamonada</taxon>
        <taxon>Preaxostyla</taxon>
        <taxon>Oxymonadida</taxon>
        <taxon>Blattamonas</taxon>
    </lineage>
</organism>
<name>A0ABQ9X3R6_9EUKA</name>
<comment type="caution">
    <text evidence="1">The sequence shown here is derived from an EMBL/GenBank/DDBJ whole genome shotgun (WGS) entry which is preliminary data.</text>
</comment>
<dbReference type="Proteomes" id="UP001281761">
    <property type="component" value="Unassembled WGS sequence"/>
</dbReference>
<accession>A0ABQ9X3R6</accession>
<gene>
    <name evidence="1" type="ORF">BLNAU_18660</name>
</gene>
<proteinExistence type="predicted"/>
<reference evidence="1 2" key="1">
    <citation type="journal article" date="2022" name="bioRxiv">
        <title>Genomics of Preaxostyla Flagellates Illuminates Evolutionary Transitions and the Path Towards Mitochondrial Loss.</title>
        <authorList>
            <person name="Novak L.V.F."/>
            <person name="Treitli S.C."/>
            <person name="Pyrih J."/>
            <person name="Halakuc P."/>
            <person name="Pipaliya S.V."/>
            <person name="Vacek V."/>
            <person name="Brzon O."/>
            <person name="Soukal P."/>
            <person name="Eme L."/>
            <person name="Dacks J.B."/>
            <person name="Karnkowska A."/>
            <person name="Elias M."/>
            <person name="Hampl V."/>
        </authorList>
    </citation>
    <scope>NUCLEOTIDE SEQUENCE [LARGE SCALE GENOMIC DNA]</scope>
    <source>
        <strain evidence="1">NAU3</strain>
        <tissue evidence="1">Gut</tissue>
    </source>
</reference>
<evidence type="ECO:0000313" key="2">
    <source>
        <dbReference type="Proteomes" id="UP001281761"/>
    </source>
</evidence>
<keyword evidence="2" id="KW-1185">Reference proteome</keyword>
<protein>
    <submittedName>
        <fullName evidence="1">Uncharacterized protein</fullName>
    </submittedName>
</protein>